<organism evidence="2 3">
    <name type="scientific">Allokutzneria multivorans</name>
    <dbReference type="NCBI Taxonomy" id="1142134"/>
    <lineage>
        <taxon>Bacteria</taxon>
        <taxon>Bacillati</taxon>
        <taxon>Actinomycetota</taxon>
        <taxon>Actinomycetes</taxon>
        <taxon>Pseudonocardiales</taxon>
        <taxon>Pseudonocardiaceae</taxon>
        <taxon>Allokutzneria</taxon>
    </lineage>
</organism>
<dbReference type="Gene3D" id="3.90.25.10">
    <property type="entry name" value="UDP-galactose 4-epimerase, domain 1"/>
    <property type="match status" value="1"/>
</dbReference>
<feature type="domain" description="NmrA-like" evidence="1">
    <location>
        <begin position="7"/>
        <end position="234"/>
    </location>
</feature>
<dbReference type="InterPro" id="IPR008030">
    <property type="entry name" value="NmrA-like"/>
</dbReference>
<comment type="caution">
    <text evidence="2">The sequence shown here is derived from an EMBL/GenBank/DDBJ whole genome shotgun (WGS) entry which is preliminary data.</text>
</comment>
<dbReference type="PANTHER" id="PTHR43162">
    <property type="match status" value="1"/>
</dbReference>
<dbReference type="Gene3D" id="3.40.50.720">
    <property type="entry name" value="NAD(P)-binding Rossmann-like Domain"/>
    <property type="match status" value="1"/>
</dbReference>
<accession>A0ABP7T2E0</accession>
<dbReference type="Proteomes" id="UP001501747">
    <property type="component" value="Unassembled WGS sequence"/>
</dbReference>
<sequence length="288" mass="30638">MITMSDNDKVLVIGATGNVGGNVVRALQQRGVGVRALVRDAATAEVPDGVELAVGDLHDTASLTKAADGTGAVFLMWPFLSPEGIEAAVAALGTRRLVYLSSFGVNDGADEQSDPINQLHFTVERAIRASKAEWTMLRAGTFAANALGWAEEIRASSTVREAHGGAARAVVHERDLAAVAAKVLVEDGHVGARYVLTGPEPVTQAEQARIIGEVIGRDVRFEELSPAAARQRMIDHGWPVEFADGLLGAWDGFERQPALVSPTVTELIGTAPLSFRDWARDHAREFAA</sequence>
<evidence type="ECO:0000313" key="2">
    <source>
        <dbReference type="EMBL" id="GAA4020041.1"/>
    </source>
</evidence>
<reference evidence="3" key="1">
    <citation type="journal article" date="2019" name="Int. J. Syst. Evol. Microbiol.">
        <title>The Global Catalogue of Microorganisms (GCM) 10K type strain sequencing project: providing services to taxonomists for standard genome sequencing and annotation.</title>
        <authorList>
            <consortium name="The Broad Institute Genomics Platform"/>
            <consortium name="The Broad Institute Genome Sequencing Center for Infectious Disease"/>
            <person name="Wu L."/>
            <person name="Ma J."/>
        </authorList>
    </citation>
    <scope>NUCLEOTIDE SEQUENCE [LARGE SCALE GENOMIC DNA]</scope>
    <source>
        <strain evidence="3">JCM 17342</strain>
    </source>
</reference>
<dbReference type="Pfam" id="PF05368">
    <property type="entry name" value="NmrA"/>
    <property type="match status" value="1"/>
</dbReference>
<keyword evidence="3" id="KW-1185">Reference proteome</keyword>
<dbReference type="InterPro" id="IPR051604">
    <property type="entry name" value="Ergot_Alk_Oxidoreductase"/>
</dbReference>
<dbReference type="PANTHER" id="PTHR43162:SF1">
    <property type="entry name" value="PRESTALK A DIFFERENTIATION PROTEIN A"/>
    <property type="match status" value="1"/>
</dbReference>
<gene>
    <name evidence="2" type="ORF">GCM10022247_49880</name>
</gene>
<protein>
    <submittedName>
        <fullName evidence="2">NAD(P)H-binding protein</fullName>
    </submittedName>
</protein>
<dbReference type="SUPFAM" id="SSF51735">
    <property type="entry name" value="NAD(P)-binding Rossmann-fold domains"/>
    <property type="match status" value="1"/>
</dbReference>
<evidence type="ECO:0000259" key="1">
    <source>
        <dbReference type="Pfam" id="PF05368"/>
    </source>
</evidence>
<proteinExistence type="predicted"/>
<evidence type="ECO:0000313" key="3">
    <source>
        <dbReference type="Proteomes" id="UP001501747"/>
    </source>
</evidence>
<name>A0ABP7T2E0_9PSEU</name>
<dbReference type="InterPro" id="IPR036291">
    <property type="entry name" value="NAD(P)-bd_dom_sf"/>
</dbReference>
<dbReference type="EMBL" id="BAABAL010000018">
    <property type="protein sequence ID" value="GAA4020041.1"/>
    <property type="molecule type" value="Genomic_DNA"/>
</dbReference>